<sequence>MRRYETEAVELFKSNYSFSVQTLMKFDENQYKKLKTTVGSVDLKDVVGTDNGNYIGRRWGEILEKGELQHPHKCLRELAENPEYYLSNDKKEGWYFACVRDRYYVNGGGNHRTLIGRAFLEFNDLPTVIHNVTIEHYEEELSAKSILDSIHTDDNEGVNPSPFIWVGFACFIAVVWLIL</sequence>
<gene>
    <name evidence="2" type="ORF">MD535_23960</name>
</gene>
<keyword evidence="3" id="KW-1185">Reference proteome</keyword>
<comment type="caution">
    <text evidence="2">The sequence shown here is derived from an EMBL/GenBank/DDBJ whole genome shotgun (WGS) entry which is preliminary data.</text>
</comment>
<dbReference type="AlphaFoldDB" id="A0A9X3CV52"/>
<feature type="transmembrane region" description="Helical" evidence="1">
    <location>
        <begin position="162"/>
        <end position="178"/>
    </location>
</feature>
<proteinExistence type="predicted"/>
<protein>
    <submittedName>
        <fullName evidence="2">Uncharacterized protein</fullName>
    </submittedName>
</protein>
<keyword evidence="1" id="KW-0472">Membrane</keyword>
<evidence type="ECO:0000313" key="2">
    <source>
        <dbReference type="EMBL" id="MCW8349050.1"/>
    </source>
</evidence>
<evidence type="ECO:0000313" key="3">
    <source>
        <dbReference type="Proteomes" id="UP001155587"/>
    </source>
</evidence>
<accession>A0A9X3CV52</accession>
<reference evidence="2" key="1">
    <citation type="submission" date="2022-02" db="EMBL/GenBank/DDBJ databases">
        <title>Vibrio sp. nov, a new bacterium isolated from seawater.</title>
        <authorList>
            <person name="Yuan Y."/>
        </authorList>
    </citation>
    <scope>NUCLEOTIDE SEQUENCE</scope>
    <source>
        <strain evidence="2">ZSDZ65</strain>
    </source>
</reference>
<dbReference type="EMBL" id="JAKRRY010000059">
    <property type="protein sequence ID" value="MCW8349050.1"/>
    <property type="molecule type" value="Genomic_DNA"/>
</dbReference>
<keyword evidence="1" id="KW-1133">Transmembrane helix</keyword>
<keyword evidence="1" id="KW-0812">Transmembrane</keyword>
<evidence type="ECO:0000256" key="1">
    <source>
        <dbReference type="SAM" id="Phobius"/>
    </source>
</evidence>
<name>A0A9X3CV52_9VIBR</name>
<dbReference type="RefSeq" id="WP_265677691.1">
    <property type="nucleotide sequence ID" value="NZ_JAKRRY010000059.1"/>
</dbReference>
<organism evidence="2 3">
    <name type="scientific">Vibrio qingdaonensis</name>
    <dbReference type="NCBI Taxonomy" id="2829491"/>
    <lineage>
        <taxon>Bacteria</taxon>
        <taxon>Pseudomonadati</taxon>
        <taxon>Pseudomonadota</taxon>
        <taxon>Gammaproteobacteria</taxon>
        <taxon>Vibrionales</taxon>
        <taxon>Vibrionaceae</taxon>
        <taxon>Vibrio</taxon>
    </lineage>
</organism>
<dbReference type="Proteomes" id="UP001155587">
    <property type="component" value="Unassembled WGS sequence"/>
</dbReference>